<dbReference type="SUPFAM" id="SSF51735">
    <property type="entry name" value="NAD(P)-binding Rossmann-fold domains"/>
    <property type="match status" value="1"/>
</dbReference>
<dbReference type="Proteomes" id="UP000612362">
    <property type="component" value="Unassembled WGS sequence"/>
</dbReference>
<evidence type="ECO:0000259" key="1">
    <source>
        <dbReference type="Pfam" id="PF01370"/>
    </source>
</evidence>
<gene>
    <name evidence="2" type="ORF">KSX_91660</name>
</gene>
<feature type="domain" description="NAD-dependent epimerase/dehydratase" evidence="1">
    <location>
        <begin position="4"/>
        <end position="180"/>
    </location>
</feature>
<dbReference type="Pfam" id="PF01370">
    <property type="entry name" value="Epimerase"/>
    <property type="match status" value="1"/>
</dbReference>
<reference evidence="2" key="1">
    <citation type="submission" date="2020-10" db="EMBL/GenBank/DDBJ databases">
        <title>Taxonomic study of unclassified bacteria belonging to the class Ktedonobacteria.</title>
        <authorList>
            <person name="Yabe S."/>
            <person name="Wang C.M."/>
            <person name="Zheng Y."/>
            <person name="Sakai Y."/>
            <person name="Cavaletti L."/>
            <person name="Monciardini P."/>
            <person name="Donadio S."/>
        </authorList>
    </citation>
    <scope>NUCLEOTIDE SEQUENCE</scope>
    <source>
        <strain evidence="2">SOSP1-1</strain>
    </source>
</reference>
<dbReference type="PANTHER" id="PTHR43103:SF6">
    <property type="entry name" value="PUTATIVE-RELATED"/>
    <property type="match status" value="1"/>
</dbReference>
<dbReference type="InterPro" id="IPR036291">
    <property type="entry name" value="NAD(P)-bd_dom_sf"/>
</dbReference>
<dbReference type="Gene3D" id="3.40.50.720">
    <property type="entry name" value="NAD(P)-binding Rossmann-like Domain"/>
    <property type="match status" value="1"/>
</dbReference>
<dbReference type="AlphaFoldDB" id="A0A8J3IEQ4"/>
<comment type="caution">
    <text evidence="2">The sequence shown here is derived from an EMBL/GenBank/DDBJ whole genome shotgun (WGS) entry which is preliminary data.</text>
</comment>
<accession>A0A8J3IEQ4</accession>
<protein>
    <submittedName>
        <fullName evidence="2">UDP-glucose 4-epimerase</fullName>
    </submittedName>
</protein>
<proteinExistence type="predicted"/>
<sequence>MKKIVVTGGSGKAGRAVIRELIEHQYEVLNVDLVPPREDISPFLIVDLTDLGQAIEALQGAYGVVHLGAIPAPGRQTEGSTFSNNTLSTYNIFSAAMTLGLKRVVWASSETTLGLPFDREKPSYAPIDEEHPLYPESSYALSKVISEEMARQFSRWSGIPFVGLRFSNIMEPHDYARFPSFSEDVRTRKWNLWGYVDARDVALSCRLGLEADITGAEAFIIAAADTTQSQTNRQLMTEVYPGVPLREGVGEHETLLSIDKARKLLGYNPRYSWREQI</sequence>
<evidence type="ECO:0000313" key="2">
    <source>
        <dbReference type="EMBL" id="GHO51003.1"/>
    </source>
</evidence>
<dbReference type="RefSeq" id="WP_220199952.1">
    <property type="nucleotide sequence ID" value="NZ_BNJF01000010.1"/>
</dbReference>
<dbReference type="EMBL" id="BNJF01000010">
    <property type="protein sequence ID" value="GHO51003.1"/>
    <property type="molecule type" value="Genomic_DNA"/>
</dbReference>
<name>A0A8J3IEQ4_9CHLR</name>
<keyword evidence="3" id="KW-1185">Reference proteome</keyword>
<organism evidence="2 3">
    <name type="scientific">Ktedonospora formicarum</name>
    <dbReference type="NCBI Taxonomy" id="2778364"/>
    <lineage>
        <taxon>Bacteria</taxon>
        <taxon>Bacillati</taxon>
        <taxon>Chloroflexota</taxon>
        <taxon>Ktedonobacteria</taxon>
        <taxon>Ktedonobacterales</taxon>
        <taxon>Ktedonobacteraceae</taxon>
        <taxon>Ktedonospora</taxon>
    </lineage>
</organism>
<dbReference type="InterPro" id="IPR001509">
    <property type="entry name" value="Epimerase_deHydtase"/>
</dbReference>
<dbReference type="PANTHER" id="PTHR43103">
    <property type="entry name" value="NUCLEOSIDE-DIPHOSPHATE-SUGAR EPIMERASE"/>
    <property type="match status" value="1"/>
</dbReference>
<evidence type="ECO:0000313" key="3">
    <source>
        <dbReference type="Proteomes" id="UP000612362"/>
    </source>
</evidence>